<proteinExistence type="predicted"/>
<name>A0ABS8X300_9GAMM</name>
<evidence type="ECO:0000313" key="2">
    <source>
        <dbReference type="EMBL" id="MCE3532357.1"/>
    </source>
</evidence>
<dbReference type="Proteomes" id="UP001320170">
    <property type="component" value="Unassembled WGS sequence"/>
</dbReference>
<evidence type="ECO:0000313" key="3">
    <source>
        <dbReference type="Proteomes" id="UP001320170"/>
    </source>
</evidence>
<dbReference type="Gene3D" id="3.40.50.1820">
    <property type="entry name" value="alpha/beta hydrolase"/>
    <property type="match status" value="1"/>
</dbReference>
<reference evidence="2 3" key="1">
    <citation type="journal article" date="2024" name="Pathogens">
        <title>Characterization of a Novel Species of Legionella Isolated from a Healthcare Facility: Legionella resiliens sp. nov.</title>
        <authorList>
            <person name="Cristino S."/>
            <person name="Pascale M.R."/>
            <person name="Marino F."/>
            <person name="Derelitto C."/>
            <person name="Salaris S."/>
            <person name="Orsini M."/>
            <person name="Squarzoni S."/>
            <person name="Grottola A."/>
            <person name="Girolamini L."/>
        </authorList>
    </citation>
    <scope>NUCLEOTIDE SEQUENCE [LARGE SCALE GENOMIC DNA]</scope>
    <source>
        <strain evidence="2 3">8cVS16</strain>
    </source>
</reference>
<protein>
    <submittedName>
        <fullName evidence="2">Alpha/beta fold hydrolase</fullName>
    </submittedName>
</protein>
<keyword evidence="2" id="KW-0378">Hydrolase</keyword>
<feature type="domain" description="AB hydrolase-1" evidence="1">
    <location>
        <begin position="4"/>
        <end position="202"/>
    </location>
</feature>
<organism evidence="2 3">
    <name type="scientific">Legionella resiliens</name>
    <dbReference type="NCBI Taxonomy" id="2905958"/>
    <lineage>
        <taxon>Bacteria</taxon>
        <taxon>Pseudomonadati</taxon>
        <taxon>Pseudomonadota</taxon>
        <taxon>Gammaproteobacteria</taxon>
        <taxon>Legionellales</taxon>
        <taxon>Legionellaceae</taxon>
        <taxon>Legionella</taxon>
    </lineage>
</organism>
<sequence>MHYLLVHGSWHGMWCWDKLVPHLYKQGHSVSRFDLPGSGSRFSEINDINFEILKDSVEAEIHKINNPFCLVVHSFAGLLAAPLVEKYVHKIHHAFYLAAWLPREGKSLIDMAVAYNNSELPSIFIHTENPLWSAIDPEASKNIFYHDCTLEDQIFASQRIKPKNKLPDLTPQRAVANRKSLNKSTYILCNHDKVVHPESQLDIAKRFGFDNERILTFPVWTLTISGETL</sequence>
<dbReference type="PANTHER" id="PTHR10992">
    <property type="entry name" value="METHYLESTERASE FAMILY MEMBER"/>
    <property type="match status" value="1"/>
</dbReference>
<dbReference type="GO" id="GO:0016787">
    <property type="term" value="F:hydrolase activity"/>
    <property type="evidence" value="ECO:0007669"/>
    <property type="project" value="UniProtKB-KW"/>
</dbReference>
<dbReference type="PANTHER" id="PTHR10992:SF1086">
    <property type="entry name" value="AB HYDROLASE-1 DOMAIN-CONTAINING PROTEIN"/>
    <property type="match status" value="1"/>
</dbReference>
<comment type="caution">
    <text evidence="2">The sequence shown here is derived from an EMBL/GenBank/DDBJ whole genome shotgun (WGS) entry which is preliminary data.</text>
</comment>
<dbReference type="InterPro" id="IPR000073">
    <property type="entry name" value="AB_hydrolase_1"/>
</dbReference>
<dbReference type="EMBL" id="JAJTND010000004">
    <property type="protein sequence ID" value="MCE3532357.1"/>
    <property type="molecule type" value="Genomic_DNA"/>
</dbReference>
<dbReference type="InterPro" id="IPR045889">
    <property type="entry name" value="MES/HNL"/>
</dbReference>
<dbReference type="SUPFAM" id="SSF53474">
    <property type="entry name" value="alpha/beta-Hydrolases"/>
    <property type="match status" value="1"/>
</dbReference>
<dbReference type="InterPro" id="IPR029058">
    <property type="entry name" value="AB_hydrolase_fold"/>
</dbReference>
<dbReference type="RefSeq" id="WP_232890759.1">
    <property type="nucleotide sequence ID" value="NZ_JAJSPM010000005.1"/>
</dbReference>
<gene>
    <name evidence="2" type="ORF">LXO92_08215</name>
</gene>
<keyword evidence="3" id="KW-1185">Reference proteome</keyword>
<accession>A0ABS8X300</accession>
<evidence type="ECO:0000259" key="1">
    <source>
        <dbReference type="Pfam" id="PF12697"/>
    </source>
</evidence>
<dbReference type="Pfam" id="PF12697">
    <property type="entry name" value="Abhydrolase_6"/>
    <property type="match status" value="1"/>
</dbReference>